<gene>
    <name evidence="2" type="ORF">J3A84_10835</name>
</gene>
<proteinExistence type="predicted"/>
<organism evidence="2 3">
    <name type="scientific">Proteiniclasticum aestuarii</name>
    <dbReference type="NCBI Taxonomy" id="2817862"/>
    <lineage>
        <taxon>Bacteria</taxon>
        <taxon>Bacillati</taxon>
        <taxon>Bacillota</taxon>
        <taxon>Clostridia</taxon>
        <taxon>Eubacteriales</taxon>
        <taxon>Clostridiaceae</taxon>
        <taxon>Proteiniclasticum</taxon>
    </lineage>
</organism>
<keyword evidence="1" id="KW-0472">Membrane</keyword>
<reference evidence="2" key="1">
    <citation type="submission" date="2021-03" db="EMBL/GenBank/DDBJ databases">
        <title>Proteiniclasticum marinus sp. nov., isolated from tidal flat sediment.</title>
        <authorList>
            <person name="Namirimu T."/>
            <person name="Yang J.-A."/>
            <person name="Yang S.-H."/>
            <person name="Kim Y.-J."/>
            <person name="Kwon K.K."/>
        </authorList>
    </citation>
    <scope>NUCLEOTIDE SEQUENCE</scope>
    <source>
        <strain evidence="2">SCR006</strain>
    </source>
</reference>
<dbReference type="Proteomes" id="UP000664218">
    <property type="component" value="Unassembled WGS sequence"/>
</dbReference>
<dbReference type="EMBL" id="JAFNJU010000008">
    <property type="protein sequence ID" value="MBO1265528.1"/>
    <property type="molecule type" value="Genomic_DNA"/>
</dbReference>
<evidence type="ECO:0000313" key="3">
    <source>
        <dbReference type="Proteomes" id="UP000664218"/>
    </source>
</evidence>
<evidence type="ECO:0000313" key="2">
    <source>
        <dbReference type="EMBL" id="MBO1265528.1"/>
    </source>
</evidence>
<accession>A0A939KJU3</accession>
<keyword evidence="1" id="KW-0812">Transmembrane</keyword>
<sequence>MMEKVRRFMQGRYGVDELSRFLMFLSIGMIFLGGITGNGLLNLLSIVFIGFAYARLLSRNFYKCSTQNQKYLKLRYKVMGRWSSLLTGFRERKIYRFYSCPQCSQKVRIPRGKGKVRITCPKCSNEFSGKS</sequence>
<name>A0A939KJU3_9CLOT</name>
<dbReference type="RefSeq" id="WP_207600053.1">
    <property type="nucleotide sequence ID" value="NZ_JAFNJU010000008.1"/>
</dbReference>
<protein>
    <submittedName>
        <fullName evidence="2">Zinc ribbon domain-containing protein</fullName>
    </submittedName>
</protein>
<evidence type="ECO:0000256" key="1">
    <source>
        <dbReference type="SAM" id="Phobius"/>
    </source>
</evidence>
<dbReference type="AlphaFoldDB" id="A0A939KJU3"/>
<feature type="transmembrane region" description="Helical" evidence="1">
    <location>
        <begin position="21"/>
        <end position="54"/>
    </location>
</feature>
<keyword evidence="3" id="KW-1185">Reference proteome</keyword>
<keyword evidence="1" id="KW-1133">Transmembrane helix</keyword>
<comment type="caution">
    <text evidence="2">The sequence shown here is derived from an EMBL/GenBank/DDBJ whole genome shotgun (WGS) entry which is preliminary data.</text>
</comment>